<reference evidence="1" key="1">
    <citation type="submission" date="2023-10" db="EMBL/GenBank/DDBJ databases">
        <authorList>
            <person name="Rodriguez Cubillos JULIANA M."/>
            <person name="De Vega J."/>
        </authorList>
    </citation>
    <scope>NUCLEOTIDE SEQUENCE</scope>
</reference>
<organism evidence="1 2">
    <name type="scientific">Trifolium pratense</name>
    <name type="common">Red clover</name>
    <dbReference type="NCBI Taxonomy" id="57577"/>
    <lineage>
        <taxon>Eukaryota</taxon>
        <taxon>Viridiplantae</taxon>
        <taxon>Streptophyta</taxon>
        <taxon>Embryophyta</taxon>
        <taxon>Tracheophyta</taxon>
        <taxon>Spermatophyta</taxon>
        <taxon>Magnoliopsida</taxon>
        <taxon>eudicotyledons</taxon>
        <taxon>Gunneridae</taxon>
        <taxon>Pentapetalae</taxon>
        <taxon>rosids</taxon>
        <taxon>fabids</taxon>
        <taxon>Fabales</taxon>
        <taxon>Fabaceae</taxon>
        <taxon>Papilionoideae</taxon>
        <taxon>50 kb inversion clade</taxon>
        <taxon>NPAAA clade</taxon>
        <taxon>Hologalegina</taxon>
        <taxon>IRL clade</taxon>
        <taxon>Trifolieae</taxon>
        <taxon>Trifolium</taxon>
    </lineage>
</organism>
<dbReference type="Proteomes" id="UP001177021">
    <property type="component" value="Unassembled WGS sequence"/>
</dbReference>
<evidence type="ECO:0000313" key="1">
    <source>
        <dbReference type="EMBL" id="CAJ2673919.1"/>
    </source>
</evidence>
<proteinExistence type="predicted"/>
<dbReference type="EMBL" id="CASHSV030000716">
    <property type="protein sequence ID" value="CAJ2673919.1"/>
    <property type="molecule type" value="Genomic_DNA"/>
</dbReference>
<protein>
    <submittedName>
        <fullName evidence="1">Uncharacterized protein</fullName>
    </submittedName>
</protein>
<evidence type="ECO:0000313" key="2">
    <source>
        <dbReference type="Proteomes" id="UP001177021"/>
    </source>
</evidence>
<gene>
    <name evidence="1" type="ORF">MILVUS5_LOCUS37304</name>
</gene>
<comment type="caution">
    <text evidence="1">The sequence shown here is derived from an EMBL/GenBank/DDBJ whole genome shotgun (WGS) entry which is preliminary data.</text>
</comment>
<keyword evidence="2" id="KW-1185">Reference proteome</keyword>
<accession>A0ACB0M056</accession>
<name>A0ACB0M056_TRIPR</name>
<sequence length="98" mass="11339">MAVEMHKRERCTLVRSPAVQSLTPVVFSIISRLTLYRRSPSSIFAGDTLNLAQYVGSELVALFYHPFQGMILYQFVRKKSCYLFLWGLRVHSAVKKRE</sequence>